<dbReference type="GO" id="GO:0005525">
    <property type="term" value="F:GTP binding"/>
    <property type="evidence" value="ECO:0007669"/>
    <property type="project" value="UniProtKB-UniRule"/>
</dbReference>
<comment type="cofactor">
    <cofactor evidence="8">
        <name>Mg(2+)</name>
        <dbReference type="ChEBI" id="CHEBI:18420"/>
    </cofactor>
</comment>
<dbReference type="Proteomes" id="UP000013840">
    <property type="component" value="Unassembled WGS sequence"/>
</dbReference>
<organism evidence="10 11">
    <name type="scientific">Enterococcus caccae ATCC BAA-1240</name>
    <dbReference type="NCBI Taxonomy" id="1158612"/>
    <lineage>
        <taxon>Bacteria</taxon>
        <taxon>Bacillati</taxon>
        <taxon>Bacillota</taxon>
        <taxon>Bacilli</taxon>
        <taxon>Lactobacillales</taxon>
        <taxon>Enterococcaceae</taxon>
        <taxon>Enterococcus</taxon>
    </lineage>
</organism>
<dbReference type="InterPro" id="IPR029044">
    <property type="entry name" value="Nucleotide-diphossugar_trans"/>
</dbReference>
<evidence type="ECO:0000313" key="10">
    <source>
        <dbReference type="EMBL" id="EOL46379.1"/>
    </source>
</evidence>
<feature type="binding site" evidence="8">
    <location>
        <position position="101"/>
    </location>
    <ligand>
        <name>Mg(2+)</name>
        <dbReference type="ChEBI" id="CHEBI:18420"/>
    </ligand>
</feature>
<comment type="domain">
    <text evidence="8">The N-terminal domain determines nucleotide recognition and specific binding, while the C-terminal domain determines the specific binding to the target protein.</text>
</comment>
<dbReference type="PANTHER" id="PTHR19136:SF81">
    <property type="entry name" value="MOLYBDENUM COFACTOR GUANYLYLTRANSFERASE"/>
    <property type="match status" value="1"/>
</dbReference>
<keyword evidence="5 8" id="KW-0460">Magnesium</keyword>
<dbReference type="InterPro" id="IPR013482">
    <property type="entry name" value="Molybde_CF_guanTrfase"/>
</dbReference>
<dbReference type="OrthoDB" id="9788394at2"/>
<evidence type="ECO:0000256" key="8">
    <source>
        <dbReference type="HAMAP-Rule" id="MF_00316"/>
    </source>
</evidence>
<feature type="domain" description="MobA-like NTP transferase" evidence="9">
    <location>
        <begin position="10"/>
        <end position="152"/>
    </location>
</feature>
<comment type="function">
    <text evidence="8">Transfers a GMP moiety from GTP to Mo-molybdopterin (Mo-MPT) cofactor (Moco or molybdenum cofactor) to form Mo-molybdopterin guanine dinucleotide (Mo-MGD) cofactor.</text>
</comment>
<dbReference type="GO" id="GO:0005737">
    <property type="term" value="C:cytoplasm"/>
    <property type="evidence" value="ECO:0007669"/>
    <property type="project" value="UniProtKB-SubCell"/>
</dbReference>
<dbReference type="Gene3D" id="3.90.550.10">
    <property type="entry name" value="Spore Coat Polysaccharide Biosynthesis Protein SpsA, Chain A"/>
    <property type="match status" value="1"/>
</dbReference>
<evidence type="ECO:0000256" key="7">
    <source>
        <dbReference type="ARBA" id="ARBA00023150"/>
    </source>
</evidence>
<evidence type="ECO:0000313" key="11">
    <source>
        <dbReference type="Proteomes" id="UP000013840"/>
    </source>
</evidence>
<dbReference type="eggNOG" id="COG0746">
    <property type="taxonomic scope" value="Bacteria"/>
</dbReference>
<dbReference type="SUPFAM" id="SSF53448">
    <property type="entry name" value="Nucleotide-diphospho-sugar transferases"/>
    <property type="match status" value="1"/>
</dbReference>
<keyword evidence="4 8" id="KW-0547">Nucleotide-binding</keyword>
<evidence type="ECO:0000256" key="6">
    <source>
        <dbReference type="ARBA" id="ARBA00023134"/>
    </source>
</evidence>
<sequence>MKKQITNCTAVVLCGGKSSRMGFDKSLLQVDGEFVLLKTVKQLRKLFSELLLITNKRSKFPAPFSQVEILEDHYPEKGPLGGLVTALEMSKTEYVFLLACDIPNLPIDLIQEMAKFIGTHDVVICKKNHRFEPLFAFYHRSCLPILQQQLQTNDWRIRKEFARFSVKTVELDATSALENVNAPKELTLWKQQESTR</sequence>
<comment type="caution">
    <text evidence="8">Lacks conserved residue(s) required for the propagation of feature annotation.</text>
</comment>
<gene>
    <name evidence="8" type="primary">mobA</name>
    <name evidence="10" type="ORF">UC7_01346</name>
</gene>
<dbReference type="HAMAP" id="MF_00316">
    <property type="entry name" value="MobA"/>
    <property type="match status" value="1"/>
</dbReference>
<name>R3TXP4_9ENTE</name>
<dbReference type="PANTHER" id="PTHR19136">
    <property type="entry name" value="MOLYBDENUM COFACTOR GUANYLYLTRANSFERASE"/>
    <property type="match status" value="1"/>
</dbReference>
<keyword evidence="2 8" id="KW-0808">Transferase</keyword>
<dbReference type="GO" id="GO:0046872">
    <property type="term" value="F:metal ion binding"/>
    <property type="evidence" value="ECO:0007669"/>
    <property type="project" value="UniProtKB-KW"/>
</dbReference>
<dbReference type="STRING" id="317735.RU98_GL002531"/>
<reference evidence="10 11" key="1">
    <citation type="submission" date="2013-02" db="EMBL/GenBank/DDBJ databases">
        <title>The Genome Sequence of Enterococcus caccae BAA-1240.</title>
        <authorList>
            <consortium name="The Broad Institute Genome Sequencing Platform"/>
            <consortium name="The Broad Institute Genome Sequencing Center for Infectious Disease"/>
            <person name="Earl A.M."/>
            <person name="Gilmore M.S."/>
            <person name="Lebreton F."/>
            <person name="Walker B."/>
            <person name="Young S.K."/>
            <person name="Zeng Q."/>
            <person name="Gargeya S."/>
            <person name="Fitzgerald M."/>
            <person name="Haas B."/>
            <person name="Abouelleil A."/>
            <person name="Alvarado L."/>
            <person name="Arachchi H.M."/>
            <person name="Berlin A.M."/>
            <person name="Chapman S.B."/>
            <person name="Dewar J."/>
            <person name="Goldberg J."/>
            <person name="Griggs A."/>
            <person name="Gujja S."/>
            <person name="Hansen M."/>
            <person name="Howarth C."/>
            <person name="Imamovic A."/>
            <person name="Larimer J."/>
            <person name="McCowan C."/>
            <person name="Murphy C."/>
            <person name="Neiman D."/>
            <person name="Pearson M."/>
            <person name="Priest M."/>
            <person name="Roberts A."/>
            <person name="Saif S."/>
            <person name="Shea T."/>
            <person name="Sisk P."/>
            <person name="Sykes S."/>
            <person name="Wortman J."/>
            <person name="Nusbaum C."/>
            <person name="Birren B."/>
        </authorList>
    </citation>
    <scope>NUCLEOTIDE SEQUENCE [LARGE SCALE GENOMIC DNA]</scope>
    <source>
        <strain evidence="10 11">ATCC BAA-1240</strain>
    </source>
</reference>
<dbReference type="GO" id="GO:0061603">
    <property type="term" value="F:molybdenum cofactor guanylyltransferase activity"/>
    <property type="evidence" value="ECO:0007669"/>
    <property type="project" value="UniProtKB-EC"/>
</dbReference>
<dbReference type="EC" id="2.7.7.77" evidence="8"/>
<dbReference type="EMBL" id="AJAU01000016">
    <property type="protein sequence ID" value="EOL46379.1"/>
    <property type="molecule type" value="Genomic_DNA"/>
</dbReference>
<keyword evidence="6 8" id="KW-0342">GTP-binding</keyword>
<dbReference type="PATRIC" id="fig|1158612.3.peg.1332"/>
<dbReference type="AlphaFoldDB" id="R3TXP4"/>
<accession>R3TXP4</accession>
<comment type="subcellular location">
    <subcellularLocation>
        <location evidence="8">Cytoplasm</location>
    </subcellularLocation>
</comment>
<evidence type="ECO:0000256" key="2">
    <source>
        <dbReference type="ARBA" id="ARBA00022679"/>
    </source>
</evidence>
<evidence type="ECO:0000256" key="5">
    <source>
        <dbReference type="ARBA" id="ARBA00022842"/>
    </source>
</evidence>
<protein>
    <recommendedName>
        <fullName evidence="8">Probable molybdenum cofactor guanylyltransferase</fullName>
        <shortName evidence="8">MoCo guanylyltransferase</shortName>
        <ecNumber evidence="8">2.7.7.77</ecNumber>
    </recommendedName>
    <alternativeName>
        <fullName evidence="8">GTP:molybdopterin guanylyltransferase</fullName>
    </alternativeName>
    <alternativeName>
        <fullName evidence="8">Mo-MPT guanylyltransferase</fullName>
    </alternativeName>
    <alternativeName>
        <fullName evidence="8">Molybdopterin guanylyltransferase</fullName>
    </alternativeName>
    <alternativeName>
        <fullName evidence="8">Molybdopterin-guanine dinucleotide synthase</fullName>
        <shortName evidence="8">MGD synthase</shortName>
    </alternativeName>
</protein>
<keyword evidence="7 8" id="KW-0501">Molybdenum cofactor biosynthesis</keyword>
<comment type="catalytic activity">
    <reaction evidence="8">
        <text>Mo-molybdopterin + GTP + H(+) = Mo-molybdopterin guanine dinucleotide + diphosphate</text>
        <dbReference type="Rhea" id="RHEA:34243"/>
        <dbReference type="ChEBI" id="CHEBI:15378"/>
        <dbReference type="ChEBI" id="CHEBI:33019"/>
        <dbReference type="ChEBI" id="CHEBI:37565"/>
        <dbReference type="ChEBI" id="CHEBI:71302"/>
        <dbReference type="ChEBI" id="CHEBI:71310"/>
        <dbReference type="EC" id="2.7.7.77"/>
    </reaction>
</comment>
<comment type="similarity">
    <text evidence="8">Belongs to the MobA family.</text>
</comment>
<dbReference type="GO" id="GO:1902758">
    <property type="term" value="P:bis(molybdopterin guanine dinucleotide)molybdenum biosynthetic process"/>
    <property type="evidence" value="ECO:0007669"/>
    <property type="project" value="TreeGrafter"/>
</dbReference>
<comment type="caution">
    <text evidence="10">The sequence shown here is derived from an EMBL/GenBank/DDBJ whole genome shotgun (WGS) entry which is preliminary data.</text>
</comment>
<evidence type="ECO:0000256" key="4">
    <source>
        <dbReference type="ARBA" id="ARBA00022741"/>
    </source>
</evidence>
<proteinExistence type="inferred from homology"/>
<feature type="binding site" evidence="8">
    <location>
        <position position="25"/>
    </location>
    <ligand>
        <name>GTP</name>
        <dbReference type="ChEBI" id="CHEBI:37565"/>
    </ligand>
</feature>
<evidence type="ECO:0000256" key="1">
    <source>
        <dbReference type="ARBA" id="ARBA00022490"/>
    </source>
</evidence>
<dbReference type="RefSeq" id="WP_010771484.1">
    <property type="nucleotide sequence ID" value="NZ_KB946333.1"/>
</dbReference>
<dbReference type="InterPro" id="IPR025877">
    <property type="entry name" value="MobA-like_NTP_Trfase"/>
</dbReference>
<feature type="binding site" evidence="8">
    <location>
        <position position="101"/>
    </location>
    <ligand>
        <name>GTP</name>
        <dbReference type="ChEBI" id="CHEBI:37565"/>
    </ligand>
</feature>
<keyword evidence="11" id="KW-1185">Reference proteome</keyword>
<keyword evidence="3 8" id="KW-0479">Metal-binding</keyword>
<evidence type="ECO:0000259" key="9">
    <source>
        <dbReference type="Pfam" id="PF12804"/>
    </source>
</evidence>
<keyword evidence="1 8" id="KW-0963">Cytoplasm</keyword>
<dbReference type="CDD" id="cd02503">
    <property type="entry name" value="MobA"/>
    <property type="match status" value="1"/>
</dbReference>
<dbReference type="Pfam" id="PF12804">
    <property type="entry name" value="NTP_transf_3"/>
    <property type="match status" value="1"/>
</dbReference>
<feature type="binding site" evidence="8">
    <location>
        <begin position="13"/>
        <end position="15"/>
    </location>
    <ligand>
        <name>GTP</name>
        <dbReference type="ChEBI" id="CHEBI:37565"/>
    </ligand>
</feature>
<evidence type="ECO:0000256" key="3">
    <source>
        <dbReference type="ARBA" id="ARBA00022723"/>
    </source>
</evidence>
<feature type="binding site" evidence="8">
    <location>
        <position position="72"/>
    </location>
    <ligand>
        <name>GTP</name>
        <dbReference type="ChEBI" id="CHEBI:37565"/>
    </ligand>
</feature>